<dbReference type="Proteomes" id="UP000009168">
    <property type="component" value="Unassembled WGS sequence"/>
</dbReference>
<evidence type="ECO:0008006" key="4">
    <source>
        <dbReference type="Google" id="ProtNLM"/>
    </source>
</evidence>
<accession>Q22SY3</accession>
<dbReference type="CDD" id="cd00064">
    <property type="entry name" value="FU"/>
    <property type="match status" value="1"/>
</dbReference>
<dbReference type="KEGG" id="tet:TTHERM_00810500"/>
<protein>
    <recommendedName>
        <fullName evidence="4">Zinc finger protein</fullName>
    </recommendedName>
</protein>
<dbReference type="GeneID" id="7832939"/>
<feature type="signal peptide" evidence="1">
    <location>
        <begin position="1"/>
        <end position="19"/>
    </location>
</feature>
<evidence type="ECO:0000256" key="1">
    <source>
        <dbReference type="SAM" id="SignalP"/>
    </source>
</evidence>
<evidence type="ECO:0000313" key="3">
    <source>
        <dbReference type="Proteomes" id="UP000009168"/>
    </source>
</evidence>
<dbReference type="RefSeq" id="XP_001008576.2">
    <property type="nucleotide sequence ID" value="XM_001008576.2"/>
</dbReference>
<dbReference type="InParanoid" id="Q22SY3"/>
<dbReference type="AlphaFoldDB" id="Q22SY3"/>
<dbReference type="Gene3D" id="2.10.220.10">
    <property type="entry name" value="Hormone Receptor, Insulin-like Growth Factor Receptor 1, Chain A, domain 2"/>
    <property type="match status" value="1"/>
</dbReference>
<reference evidence="3" key="1">
    <citation type="journal article" date="2006" name="PLoS Biol.">
        <title>Macronuclear genome sequence of the ciliate Tetrahymena thermophila, a model eukaryote.</title>
        <authorList>
            <person name="Eisen J.A."/>
            <person name="Coyne R.S."/>
            <person name="Wu M."/>
            <person name="Wu D."/>
            <person name="Thiagarajan M."/>
            <person name="Wortman J.R."/>
            <person name="Badger J.H."/>
            <person name="Ren Q."/>
            <person name="Amedeo P."/>
            <person name="Jones K.M."/>
            <person name="Tallon L.J."/>
            <person name="Delcher A.L."/>
            <person name="Salzberg S.L."/>
            <person name="Silva J.C."/>
            <person name="Haas B.J."/>
            <person name="Majoros W.H."/>
            <person name="Farzad M."/>
            <person name="Carlton J.M."/>
            <person name="Smith R.K. Jr."/>
            <person name="Garg J."/>
            <person name="Pearlman R.E."/>
            <person name="Karrer K.M."/>
            <person name="Sun L."/>
            <person name="Manning G."/>
            <person name="Elde N.C."/>
            <person name="Turkewitz A.P."/>
            <person name="Asai D.J."/>
            <person name="Wilkes D.E."/>
            <person name="Wang Y."/>
            <person name="Cai H."/>
            <person name="Collins K."/>
            <person name="Stewart B.A."/>
            <person name="Lee S.R."/>
            <person name="Wilamowska K."/>
            <person name="Weinberg Z."/>
            <person name="Ruzzo W.L."/>
            <person name="Wloga D."/>
            <person name="Gaertig J."/>
            <person name="Frankel J."/>
            <person name="Tsao C.-C."/>
            <person name="Gorovsky M.A."/>
            <person name="Keeling P.J."/>
            <person name="Waller R.F."/>
            <person name="Patron N.J."/>
            <person name="Cherry J.M."/>
            <person name="Stover N.A."/>
            <person name="Krieger C.J."/>
            <person name="del Toro C."/>
            <person name="Ryder H.F."/>
            <person name="Williamson S.C."/>
            <person name="Barbeau R.A."/>
            <person name="Hamilton E.P."/>
            <person name="Orias E."/>
        </authorList>
    </citation>
    <scope>NUCLEOTIDE SEQUENCE [LARGE SCALE GENOMIC DNA]</scope>
    <source>
        <strain evidence="3">SB210</strain>
    </source>
</reference>
<proteinExistence type="predicted"/>
<gene>
    <name evidence="2" type="ORF">TTHERM_00810500</name>
</gene>
<dbReference type="InterPro" id="IPR009030">
    <property type="entry name" value="Growth_fac_rcpt_cys_sf"/>
</dbReference>
<name>Q22SY3_TETTS</name>
<organism evidence="2 3">
    <name type="scientific">Tetrahymena thermophila (strain SB210)</name>
    <dbReference type="NCBI Taxonomy" id="312017"/>
    <lineage>
        <taxon>Eukaryota</taxon>
        <taxon>Sar</taxon>
        <taxon>Alveolata</taxon>
        <taxon>Ciliophora</taxon>
        <taxon>Intramacronucleata</taxon>
        <taxon>Oligohymenophorea</taxon>
        <taxon>Hymenostomatida</taxon>
        <taxon>Tetrahymenina</taxon>
        <taxon>Tetrahymenidae</taxon>
        <taxon>Tetrahymena</taxon>
    </lineage>
</organism>
<dbReference type="OrthoDB" id="4062651at2759"/>
<sequence>MKISSFFAIIFTLASKIRAECSSGQIFNLVSQQCFPCSSSCQDCFSTSSDSCISCPLNFYKSNLNSSTCVQNCEVGEIQADNQYCIKCQIVGCIKCDSKQNCLQCSPNLYFDKDKNECSLKPKICQSEWDFIQEPFTEQQCINSCPSSYYPNQKTQICEKISQCIQINESPPLLTEKVFELNQFNQDYYLIRANSCYFALVDQNFQIIYIEIFQDMPDFQYKYMSTGEEKVQKSFILEEYGGCLANSTIKVMNFITKQIVFEQTDLDQDYYIFAGSYQVAILQEDRSLKFLETQLEFSDNLTIMQSTQMYQYLISIFSDYLEGQTSVYKQVYLNDTNFQITLLEKFAITNDIFYSVRLSGISTKYNYCQLDK</sequence>
<evidence type="ECO:0000313" key="2">
    <source>
        <dbReference type="EMBL" id="EAR88331.2"/>
    </source>
</evidence>
<feature type="chain" id="PRO_5004201278" description="Zinc finger protein" evidence="1">
    <location>
        <begin position="20"/>
        <end position="372"/>
    </location>
</feature>
<dbReference type="SMART" id="SM00261">
    <property type="entry name" value="FU"/>
    <property type="match status" value="2"/>
</dbReference>
<dbReference type="HOGENOM" id="CLU_058335_0_0_1"/>
<dbReference type="SUPFAM" id="SSF57184">
    <property type="entry name" value="Growth factor receptor domain"/>
    <property type="match status" value="1"/>
</dbReference>
<dbReference type="InterPro" id="IPR006212">
    <property type="entry name" value="Furin_repeat"/>
</dbReference>
<keyword evidence="1" id="KW-0732">Signal</keyword>
<keyword evidence="3" id="KW-1185">Reference proteome</keyword>
<dbReference type="EMBL" id="GG662841">
    <property type="protein sequence ID" value="EAR88331.2"/>
    <property type="molecule type" value="Genomic_DNA"/>
</dbReference>